<reference evidence="2 3" key="1">
    <citation type="submission" date="2018-07" db="EMBL/GenBank/DDBJ databases">
        <title>Section-level genome sequencing of Aspergillus section Nigri to investigate inter- and intra-species variation.</title>
        <authorList>
            <consortium name="DOE Joint Genome Institute"/>
            <person name="Vesth T.C."/>
            <person name="Nybo J.L."/>
            <person name="Theobald S."/>
            <person name="Frisvad J.C."/>
            <person name="Larsen T.O."/>
            <person name="Nielsen K.F."/>
            <person name="Hoof J.B."/>
            <person name="Brandl J."/>
            <person name="Salamov A."/>
            <person name="Riley R."/>
            <person name="Gladden J.M."/>
            <person name="Phatale P."/>
            <person name="Nielsen M.T."/>
            <person name="Lyhne E.K."/>
            <person name="Kogle M.E."/>
            <person name="Strasser K."/>
            <person name="McDonnell E."/>
            <person name="Barry K."/>
            <person name="Clum A."/>
            <person name="Chen C."/>
            <person name="Nolan M."/>
            <person name="Sandor L."/>
            <person name="Kuo A."/>
            <person name="Lipzen A."/>
            <person name="Hainaut M."/>
            <person name="Drula E."/>
            <person name="Tsang A."/>
            <person name="Magnuson J.K."/>
            <person name="Henrissat B."/>
            <person name="Wiebenga A."/>
            <person name="Simmons B.A."/>
            <person name="Makela M.R."/>
            <person name="De vries R.P."/>
            <person name="Grigoriev I.V."/>
            <person name="Mortensen U.H."/>
            <person name="Baker S.E."/>
            <person name="Andersen M.R."/>
        </authorList>
    </citation>
    <scope>NUCLEOTIDE SEQUENCE [LARGE SCALE GENOMIC DNA]</scope>
    <source>
        <strain evidence="2 3">ATCC 13496</strain>
    </source>
</reference>
<dbReference type="Proteomes" id="UP000253845">
    <property type="component" value="Unassembled WGS sequence"/>
</dbReference>
<gene>
    <name evidence="2" type="ORF">M747DRAFT_303267</name>
</gene>
<protein>
    <submittedName>
        <fullName evidence="2">Uncharacterized protein</fullName>
    </submittedName>
</protein>
<accession>A0A370C4K5</accession>
<evidence type="ECO:0000313" key="3">
    <source>
        <dbReference type="Proteomes" id="UP000253845"/>
    </source>
</evidence>
<evidence type="ECO:0000313" key="2">
    <source>
        <dbReference type="EMBL" id="RDH22808.1"/>
    </source>
</evidence>
<dbReference type="EMBL" id="KZ851906">
    <property type="protein sequence ID" value="RDH22808.1"/>
    <property type="molecule type" value="Genomic_DNA"/>
</dbReference>
<organism evidence="2 3">
    <name type="scientific">Aspergillus niger ATCC 13496</name>
    <dbReference type="NCBI Taxonomy" id="1353008"/>
    <lineage>
        <taxon>Eukaryota</taxon>
        <taxon>Fungi</taxon>
        <taxon>Dikarya</taxon>
        <taxon>Ascomycota</taxon>
        <taxon>Pezizomycotina</taxon>
        <taxon>Eurotiomycetes</taxon>
        <taxon>Eurotiomycetidae</taxon>
        <taxon>Eurotiales</taxon>
        <taxon>Aspergillaceae</taxon>
        <taxon>Aspergillus</taxon>
        <taxon>Aspergillus subgen. Circumdati</taxon>
    </lineage>
</organism>
<dbReference type="AlphaFoldDB" id="A0A370C4K5"/>
<feature type="region of interest" description="Disordered" evidence="1">
    <location>
        <begin position="107"/>
        <end position="130"/>
    </location>
</feature>
<name>A0A370C4K5_ASPNG</name>
<dbReference type="VEuPathDB" id="FungiDB:M747DRAFT_303267"/>
<evidence type="ECO:0000256" key="1">
    <source>
        <dbReference type="SAM" id="MobiDB-lite"/>
    </source>
</evidence>
<proteinExistence type="predicted"/>
<sequence length="130" mass="14577">MYILSNAWTEKGERTRKRTRDQVVVMGWLVSNRPIGVSAGLSLAVIVAVKPVFHTSHVIPNNPTDIYRIGKALLLSISRITWANFPGLSDQTNLLNAVENPQAIDAATRATTQPQPFQGPEWTKRIHRRH</sequence>